<dbReference type="SUPFAM" id="SSF52540">
    <property type="entry name" value="P-loop containing nucleoside triphosphate hydrolases"/>
    <property type="match status" value="1"/>
</dbReference>
<dbReference type="NCBIfam" id="TIGR00313">
    <property type="entry name" value="cobQ"/>
    <property type="match status" value="1"/>
</dbReference>
<organism evidence="7 8">
    <name type="scientific">Acidaminobacter hydrogenoformans DSM 2784</name>
    <dbReference type="NCBI Taxonomy" id="1120920"/>
    <lineage>
        <taxon>Bacteria</taxon>
        <taxon>Bacillati</taxon>
        <taxon>Bacillota</taxon>
        <taxon>Clostridia</taxon>
        <taxon>Peptostreptococcales</taxon>
        <taxon>Acidaminobacteraceae</taxon>
        <taxon>Acidaminobacter</taxon>
    </lineage>
</organism>
<dbReference type="Gene3D" id="3.40.50.300">
    <property type="entry name" value="P-loop containing nucleotide triphosphate hydrolases"/>
    <property type="match status" value="1"/>
</dbReference>
<keyword evidence="2 4" id="KW-0169">Cobalamin biosynthesis</keyword>
<accession>A0A1G5S6X2</accession>
<dbReference type="EMBL" id="FMWL01000027">
    <property type="protein sequence ID" value="SCZ81948.1"/>
    <property type="molecule type" value="Genomic_DNA"/>
</dbReference>
<evidence type="ECO:0000259" key="6">
    <source>
        <dbReference type="Pfam" id="PF07685"/>
    </source>
</evidence>
<evidence type="ECO:0000256" key="1">
    <source>
        <dbReference type="ARBA" id="ARBA00004953"/>
    </source>
</evidence>
<dbReference type="PANTHER" id="PTHR21343">
    <property type="entry name" value="DETHIOBIOTIN SYNTHETASE"/>
    <property type="match status" value="1"/>
</dbReference>
<dbReference type="RefSeq" id="WP_242870945.1">
    <property type="nucleotide sequence ID" value="NZ_FMWL01000027.1"/>
</dbReference>
<dbReference type="CDD" id="cd01750">
    <property type="entry name" value="GATase1_CobQ"/>
    <property type="match status" value="1"/>
</dbReference>
<dbReference type="HAMAP" id="MF_00028">
    <property type="entry name" value="CobQ"/>
    <property type="match status" value="1"/>
</dbReference>
<dbReference type="Pfam" id="PF07685">
    <property type="entry name" value="GATase_3"/>
    <property type="match status" value="1"/>
</dbReference>
<dbReference type="GO" id="GO:0009236">
    <property type="term" value="P:cobalamin biosynthetic process"/>
    <property type="evidence" value="ECO:0007669"/>
    <property type="project" value="UniProtKB-UniRule"/>
</dbReference>
<gene>
    <name evidence="4" type="primary">cobQ</name>
    <name evidence="7" type="ORF">SAMN03080599_03196</name>
</gene>
<evidence type="ECO:0000313" key="8">
    <source>
        <dbReference type="Proteomes" id="UP000199208"/>
    </source>
</evidence>
<dbReference type="InterPro" id="IPR002586">
    <property type="entry name" value="CobQ/CobB/MinD/ParA_Nub-bd_dom"/>
</dbReference>
<dbReference type="CDD" id="cd05389">
    <property type="entry name" value="CobQ_N"/>
    <property type="match status" value="1"/>
</dbReference>
<feature type="active site" evidence="4">
    <location>
        <position position="446"/>
    </location>
</feature>
<dbReference type="UniPathway" id="UPA00148"/>
<dbReference type="InterPro" id="IPR047045">
    <property type="entry name" value="CobQ_N"/>
</dbReference>
<dbReference type="STRING" id="1120920.SAMN03080599_03196"/>
<evidence type="ECO:0000256" key="4">
    <source>
        <dbReference type="HAMAP-Rule" id="MF_00028"/>
    </source>
</evidence>
<dbReference type="InterPro" id="IPR027417">
    <property type="entry name" value="P-loop_NTPase"/>
</dbReference>
<comment type="similarity">
    <text evidence="4">Belongs to the CobB/CobQ family. CobQ subfamily.</text>
</comment>
<dbReference type="InterPro" id="IPR033949">
    <property type="entry name" value="CobQ_GATase1"/>
</dbReference>
<dbReference type="Pfam" id="PF01656">
    <property type="entry name" value="CbiA"/>
    <property type="match status" value="1"/>
</dbReference>
<reference evidence="7 8" key="1">
    <citation type="submission" date="2016-10" db="EMBL/GenBank/DDBJ databases">
        <authorList>
            <person name="de Groot N.N."/>
        </authorList>
    </citation>
    <scope>NUCLEOTIDE SEQUENCE [LARGE SCALE GENOMIC DNA]</scope>
    <source>
        <strain evidence="7 8">DSM 2784</strain>
    </source>
</reference>
<proteinExistence type="inferred from homology"/>
<keyword evidence="3 4" id="KW-0315">Glutamine amidotransferase</keyword>
<feature type="domain" description="CobB/CobQ-like glutamine amidotransferase" evidence="6">
    <location>
        <begin position="256"/>
        <end position="451"/>
    </location>
</feature>
<dbReference type="Proteomes" id="UP000199208">
    <property type="component" value="Unassembled WGS sequence"/>
</dbReference>
<dbReference type="PANTHER" id="PTHR21343:SF1">
    <property type="entry name" value="COBYRIC ACID SYNTHASE"/>
    <property type="match status" value="1"/>
</dbReference>
<dbReference type="SUPFAM" id="SSF52317">
    <property type="entry name" value="Class I glutamine amidotransferase-like"/>
    <property type="match status" value="1"/>
</dbReference>
<dbReference type="NCBIfam" id="NF001989">
    <property type="entry name" value="PRK00784.1"/>
    <property type="match status" value="1"/>
</dbReference>
<name>A0A1G5S6X2_9FIRM</name>
<dbReference type="GO" id="GO:0003824">
    <property type="term" value="F:catalytic activity"/>
    <property type="evidence" value="ECO:0007669"/>
    <property type="project" value="InterPro"/>
</dbReference>
<dbReference type="Gene3D" id="3.40.50.880">
    <property type="match status" value="1"/>
</dbReference>
<dbReference type="InterPro" id="IPR029062">
    <property type="entry name" value="Class_I_gatase-like"/>
</dbReference>
<dbReference type="PROSITE" id="PS51274">
    <property type="entry name" value="GATASE_COBBQ"/>
    <property type="match status" value="1"/>
</dbReference>
<sequence length="507" mass="56016">MAPKAKPIMIQGTGSSVGKSILTTGLCRVFRSDGHNVAPFKSQNMALNSFITEDGSEMGRAQVVQAEAAGKKPDVRMNPILLKPSTDQVVQVILMGKAVDSLGAVDYHSKKPELVSLVKDAYEGLASENDVIVIEGAGSPAEINLRENDLVNMGMAEIADAPVILVGDIDKGGVFASLYGTVMLLSEEERRRVKGFIINKFRGDVKLLEPGLRQIEELTGIPVLGVVPYTDLKIEDEDSLSERFRVKAESHGKVNVEVLYLPHVSNFTDFDVIGMQEDVNLRYVMRGERIGDPDILIIPGTKTTMSDLQFLRDSGLADQIYELHRKGRMIIGLCGGFQILGKTIQDPHHAESTIDEMPGLGLLDVDTVFETIKTTTQVFGRLTGMRGSFEELNGMELKGYEIHMGHSYRRMGAPHLIDIYNRFGMDTEVADGSVDETGKIIGTYVHGIFDNLLFTRKLINIIRTEKGLDKVQAPLESYEDFKDREYDKLAALLKSCLDMDKIYEILG</sequence>
<dbReference type="InterPro" id="IPR004459">
    <property type="entry name" value="CobQ_synth"/>
</dbReference>
<dbReference type="InterPro" id="IPR011698">
    <property type="entry name" value="GATase_3"/>
</dbReference>
<dbReference type="AlphaFoldDB" id="A0A1G5S6X2"/>
<comment type="pathway">
    <text evidence="1 4">Cofactor biosynthesis; adenosylcobalamin biosynthesis.</text>
</comment>
<keyword evidence="8" id="KW-1185">Reference proteome</keyword>
<feature type="domain" description="CobQ/CobB/MinD/ParA nucleotide binding" evidence="5">
    <location>
        <begin position="8"/>
        <end position="231"/>
    </location>
</feature>
<evidence type="ECO:0000256" key="2">
    <source>
        <dbReference type="ARBA" id="ARBA00022573"/>
    </source>
</evidence>
<evidence type="ECO:0000259" key="5">
    <source>
        <dbReference type="Pfam" id="PF01656"/>
    </source>
</evidence>
<feature type="active site" description="Nucleophile" evidence="4">
    <location>
        <position position="334"/>
    </location>
</feature>
<evidence type="ECO:0000313" key="7">
    <source>
        <dbReference type="EMBL" id="SCZ81948.1"/>
    </source>
</evidence>
<evidence type="ECO:0000256" key="3">
    <source>
        <dbReference type="ARBA" id="ARBA00022962"/>
    </source>
</evidence>
<dbReference type="GO" id="GO:0015420">
    <property type="term" value="F:ABC-type vitamin B12 transporter activity"/>
    <property type="evidence" value="ECO:0007669"/>
    <property type="project" value="UniProtKB-UniRule"/>
</dbReference>
<comment type="function">
    <text evidence="4">Catalyzes amidations at positions B, D, E, and G on adenosylcobyrinic A,C-diamide. NH(2) groups are provided by glutamine, and one molecule of ATP is hydrogenolyzed for each amidation.</text>
</comment>
<protein>
    <recommendedName>
        <fullName evidence="4">Cobyric acid synthase</fullName>
    </recommendedName>
</protein>